<evidence type="ECO:0000256" key="7">
    <source>
        <dbReference type="ARBA" id="ARBA00023143"/>
    </source>
</evidence>
<dbReference type="PANTHER" id="PTHR34933">
    <property type="entry name" value="FLAGELLAR L-RING PROTEIN"/>
    <property type="match status" value="1"/>
</dbReference>
<comment type="function">
    <text evidence="1">Assembles around the rod to form the L-ring and probably protects the motor/basal body from shearing forces during rotation.</text>
</comment>
<sequence>MRNLLMLLIPALALGLGGCSTFGGNSAELAPSQRLPERYALPEHETPREVAREGAIYNGSQGLDLYRDNRAREVGDILLVRVVESSSGRSNANTKTERESSVAGGIDSFFGLGDFIDRYGTVQARINKEFEGTGRTSRDNNVSATISARVIDKTMDGNLVVRAYQEVRVNNETQFIILSGLVRPDDITADNAVLSNRVADFRIEYSGKGAVADEQQPGW</sequence>
<dbReference type="PRINTS" id="PR01008">
    <property type="entry name" value="FLGLRINGFLGH"/>
</dbReference>
<dbReference type="InterPro" id="IPR000527">
    <property type="entry name" value="Flag_Lring"/>
</dbReference>
<comment type="similarity">
    <text evidence="4">Belongs to the FlgH family.</text>
</comment>
<accession>A0A7C2TGA2</accession>
<feature type="chain" id="PRO_5028128787" evidence="9">
    <location>
        <begin position="23"/>
        <end position="219"/>
    </location>
</feature>
<dbReference type="GO" id="GO:0003774">
    <property type="term" value="F:cytoskeletal motor activity"/>
    <property type="evidence" value="ECO:0007669"/>
    <property type="project" value="InterPro"/>
</dbReference>
<evidence type="ECO:0000256" key="1">
    <source>
        <dbReference type="ARBA" id="ARBA00002591"/>
    </source>
</evidence>
<protein>
    <submittedName>
        <fullName evidence="10">Flagellar basal body L-ring protein FlgH</fullName>
    </submittedName>
</protein>
<keyword evidence="10" id="KW-0282">Flagellum</keyword>
<evidence type="ECO:0000256" key="5">
    <source>
        <dbReference type="ARBA" id="ARBA00022729"/>
    </source>
</evidence>
<dbReference type="GO" id="GO:0009279">
    <property type="term" value="C:cell outer membrane"/>
    <property type="evidence" value="ECO:0007669"/>
    <property type="project" value="UniProtKB-SubCell"/>
</dbReference>
<feature type="non-terminal residue" evidence="10">
    <location>
        <position position="219"/>
    </location>
</feature>
<dbReference type="PANTHER" id="PTHR34933:SF1">
    <property type="entry name" value="FLAGELLAR L-RING PROTEIN"/>
    <property type="match status" value="1"/>
</dbReference>
<gene>
    <name evidence="10" type="ORF">ENN98_04070</name>
</gene>
<comment type="caution">
    <text evidence="10">The sequence shown here is derived from an EMBL/GenBank/DDBJ whole genome shotgun (WGS) entry which is preliminary data.</text>
</comment>
<dbReference type="Pfam" id="PF02107">
    <property type="entry name" value="FlgH"/>
    <property type="match status" value="1"/>
</dbReference>
<proteinExistence type="inferred from homology"/>
<dbReference type="GO" id="GO:0071973">
    <property type="term" value="P:bacterial-type flagellum-dependent cell motility"/>
    <property type="evidence" value="ECO:0007669"/>
    <property type="project" value="InterPro"/>
</dbReference>
<dbReference type="GO" id="GO:0009427">
    <property type="term" value="C:bacterial-type flagellum basal body, distal rod, L ring"/>
    <property type="evidence" value="ECO:0007669"/>
    <property type="project" value="InterPro"/>
</dbReference>
<evidence type="ECO:0000256" key="6">
    <source>
        <dbReference type="ARBA" id="ARBA00023136"/>
    </source>
</evidence>
<evidence type="ECO:0000256" key="2">
    <source>
        <dbReference type="ARBA" id="ARBA00004117"/>
    </source>
</evidence>
<evidence type="ECO:0000256" key="8">
    <source>
        <dbReference type="ARBA" id="ARBA00023237"/>
    </source>
</evidence>
<keyword evidence="10" id="KW-0966">Cell projection</keyword>
<keyword evidence="10" id="KW-0969">Cilium</keyword>
<dbReference type="Proteomes" id="UP000885986">
    <property type="component" value="Unassembled WGS sequence"/>
</dbReference>
<name>A0A7C2TGA2_9BACT</name>
<comment type="subcellular location">
    <subcellularLocation>
        <location evidence="2">Bacterial flagellum basal body</location>
    </subcellularLocation>
    <subcellularLocation>
        <location evidence="3">Cell outer membrane</location>
    </subcellularLocation>
</comment>
<keyword evidence="5 9" id="KW-0732">Signal</keyword>
<dbReference type="PROSITE" id="PS51257">
    <property type="entry name" value="PROKAR_LIPOPROTEIN"/>
    <property type="match status" value="1"/>
</dbReference>
<keyword evidence="7" id="KW-0975">Bacterial flagellum</keyword>
<evidence type="ECO:0000256" key="9">
    <source>
        <dbReference type="SAM" id="SignalP"/>
    </source>
</evidence>
<dbReference type="AlphaFoldDB" id="A0A7C2TGA2"/>
<evidence type="ECO:0000313" key="10">
    <source>
        <dbReference type="EMBL" id="HET97860.1"/>
    </source>
</evidence>
<feature type="signal peptide" evidence="9">
    <location>
        <begin position="1"/>
        <end position="22"/>
    </location>
</feature>
<keyword evidence="8" id="KW-0998">Cell outer membrane</keyword>
<dbReference type="EMBL" id="DSDS01000094">
    <property type="protein sequence ID" value="HET97860.1"/>
    <property type="molecule type" value="Genomic_DNA"/>
</dbReference>
<evidence type="ECO:0000256" key="3">
    <source>
        <dbReference type="ARBA" id="ARBA00004442"/>
    </source>
</evidence>
<evidence type="ECO:0000256" key="4">
    <source>
        <dbReference type="ARBA" id="ARBA00006929"/>
    </source>
</evidence>
<reference evidence="10" key="1">
    <citation type="journal article" date="2020" name="mSystems">
        <title>Genome- and Community-Level Interaction Insights into Carbon Utilization and Element Cycling Functions of Hydrothermarchaeota in Hydrothermal Sediment.</title>
        <authorList>
            <person name="Zhou Z."/>
            <person name="Liu Y."/>
            <person name="Xu W."/>
            <person name="Pan J."/>
            <person name="Luo Z.H."/>
            <person name="Li M."/>
        </authorList>
    </citation>
    <scope>NUCLEOTIDE SEQUENCE [LARGE SCALE GENOMIC DNA]</scope>
    <source>
        <strain evidence="10">SpSt-1224</strain>
    </source>
</reference>
<keyword evidence="6" id="KW-0472">Membrane</keyword>
<organism evidence="10">
    <name type="scientific">Desulfurivibrio alkaliphilus</name>
    <dbReference type="NCBI Taxonomy" id="427923"/>
    <lineage>
        <taxon>Bacteria</taxon>
        <taxon>Pseudomonadati</taxon>
        <taxon>Thermodesulfobacteriota</taxon>
        <taxon>Desulfobulbia</taxon>
        <taxon>Desulfobulbales</taxon>
        <taxon>Desulfobulbaceae</taxon>
        <taxon>Desulfurivibrio</taxon>
    </lineage>
</organism>